<name>A0AAU6SKZ2_UNCXX</name>
<proteinExistence type="predicted"/>
<organism evidence="1">
    <name type="scientific">bacterium 19PA01SH03</name>
    <dbReference type="NCBI Taxonomy" id="2920705"/>
    <lineage>
        <taxon>Bacteria</taxon>
    </lineage>
</organism>
<accession>A0AAU6SKZ2</accession>
<reference evidence="1" key="1">
    <citation type="submission" date="2022-03" db="EMBL/GenBank/DDBJ databases">
        <title>Sea Food Isolates.</title>
        <authorList>
            <person name="Li c."/>
        </authorList>
    </citation>
    <scope>NUCLEOTIDE SEQUENCE</scope>
    <source>
        <strain evidence="1">19PA01SH03</strain>
    </source>
</reference>
<sequence length="77" mass="8790">MEPKIVDLPKSCCPMTLLLANRHILTLDDRKNHTILIGRQDTVDAPYYLNTIAVQHMNLPNNRYFSRSIVKGSPLDV</sequence>
<evidence type="ECO:0008006" key="2">
    <source>
        <dbReference type="Google" id="ProtNLM"/>
    </source>
</evidence>
<gene>
    <name evidence="1" type="ORF">MRN70_09765</name>
</gene>
<dbReference type="AlphaFoldDB" id="A0AAU6SKZ2"/>
<protein>
    <recommendedName>
        <fullName evidence="2">Sulfurtransferase TusA family protein</fullName>
    </recommendedName>
</protein>
<dbReference type="EMBL" id="CP095338">
    <property type="protein sequence ID" value="XAG20612.1"/>
    <property type="molecule type" value="Genomic_DNA"/>
</dbReference>
<evidence type="ECO:0000313" key="1">
    <source>
        <dbReference type="EMBL" id="XAG20612.1"/>
    </source>
</evidence>